<evidence type="ECO:0000256" key="1">
    <source>
        <dbReference type="ARBA" id="ARBA00023157"/>
    </source>
</evidence>
<dbReference type="Pfam" id="PF00024">
    <property type="entry name" value="PAN_1"/>
    <property type="match status" value="2"/>
</dbReference>
<dbReference type="Pfam" id="PF00008">
    <property type="entry name" value="EGF"/>
    <property type="match status" value="1"/>
</dbReference>
<gene>
    <name evidence="5" type="ORF">PMEA_00020633</name>
</gene>
<feature type="compositionally biased region" description="Polar residues" evidence="3">
    <location>
        <begin position="635"/>
        <end position="645"/>
    </location>
</feature>
<dbReference type="CDD" id="cd00054">
    <property type="entry name" value="EGF_CA"/>
    <property type="match status" value="2"/>
</dbReference>
<feature type="region of interest" description="Disordered" evidence="3">
    <location>
        <begin position="635"/>
        <end position="670"/>
    </location>
</feature>
<dbReference type="PANTHER" id="PTHR24044:SF417">
    <property type="entry name" value="WEARY, ISOFORM B"/>
    <property type="match status" value="1"/>
</dbReference>
<keyword evidence="1 2" id="KW-1015">Disulfide bond</keyword>
<keyword evidence="6" id="KW-1185">Reference proteome</keyword>
<comment type="caution">
    <text evidence="5">The sequence shown here is derived from an EMBL/GenBank/DDBJ whole genome shotgun (WGS) entry which is preliminary data.</text>
</comment>
<comment type="caution">
    <text evidence="2">Lacks conserved residue(s) required for the propagation of feature annotation.</text>
</comment>
<evidence type="ECO:0000313" key="5">
    <source>
        <dbReference type="EMBL" id="CAH3143608.1"/>
    </source>
</evidence>
<dbReference type="SMART" id="SM00179">
    <property type="entry name" value="EGF_CA"/>
    <property type="match status" value="2"/>
</dbReference>
<feature type="region of interest" description="Disordered" evidence="3">
    <location>
        <begin position="411"/>
        <end position="448"/>
    </location>
</feature>
<evidence type="ECO:0000313" key="6">
    <source>
        <dbReference type="Proteomes" id="UP001159428"/>
    </source>
</evidence>
<accession>A0AAU9XCP5</accession>
<dbReference type="AlphaFoldDB" id="A0AAU9XCP5"/>
<dbReference type="Gene3D" id="2.10.25.10">
    <property type="entry name" value="Laminin"/>
    <property type="match status" value="2"/>
</dbReference>
<feature type="disulfide bond" evidence="2">
    <location>
        <begin position="105"/>
        <end position="114"/>
    </location>
</feature>
<proteinExistence type="predicted"/>
<dbReference type="SUPFAM" id="SSF57196">
    <property type="entry name" value="EGF/Laminin"/>
    <property type="match status" value="2"/>
</dbReference>
<dbReference type="InterPro" id="IPR050906">
    <property type="entry name" value="Notch_signaling"/>
</dbReference>
<name>A0AAU9XCP5_9CNID</name>
<dbReference type="InterPro" id="IPR000742">
    <property type="entry name" value="EGF"/>
</dbReference>
<organism evidence="5 6">
    <name type="scientific">Pocillopora meandrina</name>
    <dbReference type="NCBI Taxonomy" id="46732"/>
    <lineage>
        <taxon>Eukaryota</taxon>
        <taxon>Metazoa</taxon>
        <taxon>Cnidaria</taxon>
        <taxon>Anthozoa</taxon>
        <taxon>Hexacorallia</taxon>
        <taxon>Scleractinia</taxon>
        <taxon>Astrocoeniina</taxon>
        <taxon>Pocilloporidae</taxon>
        <taxon>Pocillopora</taxon>
    </lineage>
</organism>
<dbReference type="InterPro" id="IPR001881">
    <property type="entry name" value="EGF-like_Ca-bd_dom"/>
</dbReference>
<sequence length="767" mass="85562">VIKWIDHVEEQALYGHVITTLNVPDEFVCRMQCYFNYTCVSYNFGIKETVADNICELNNSTDKTQLKMKEKFVYRGSENACESAPCLNNGTCQNGLTEKTFRCLCPSRFGGELCENGPCVLFNFENGLSGWNLTGTAFNNQPTYGDNPTARNRGQPSRHRGDWWIGTYENRPSPAHPAGGRQGDGLQGTLTSPSFVITKNAIKFLIGGSCNENQVRAELLVEGTVVLQATGRCSEMMYEETWNVTSYKNKEAQLRLVDGYSGGWGHINFDQVIKWIDHVDGQALDGHIITTLNVPDEFICRMQCYLNDACVSCNFGTNDSVPENICELNNSTDKTHLKMKENFVYRGSENACDSAPCLNNGTCQNGFTEKTFRCLCPGGFGGKLCENGPCVLFDFENGLLGWNITGTAFNNQPTYGDNPHARRSTYESRPSPSHPAGGRQGDGPQGTLTSPSFVITRNAFKFLIGGSCHENQIRAELLVEGTVVLQATGRCLEMMYEETWNVTSYKNKEAQLRLVDGYSGGWGHINFDQFEEIYDCRVIDFDELIERQSLTGHVITTVSAPDRSYCQIRCYLDNDCVSFNFGLGVTGANNVCELNDSTDKRYLKTREKFVYQGSEHGLSGWTLSGTAFNNQPTYGDNPTARNRGQPSRHEGDWWIGTYENRPRPSDPGGRIQGDGKIGTLTSPIFVITGDTFKFLIGGGCDESKVRAELLVEGYVVLQETGRCHESMAQRSWDVTGYKNREAQLRLIDNQTDGWGHINFDHFEEICD</sequence>
<dbReference type="EMBL" id="CALNXJ010000038">
    <property type="protein sequence ID" value="CAH3143608.1"/>
    <property type="molecule type" value="Genomic_DNA"/>
</dbReference>
<feature type="disulfide bond" evidence="2">
    <location>
        <begin position="376"/>
        <end position="385"/>
    </location>
</feature>
<feature type="non-terminal residue" evidence="5">
    <location>
        <position position="1"/>
    </location>
</feature>
<feature type="domain" description="EGF-like" evidence="4">
    <location>
        <begin position="348"/>
        <end position="386"/>
    </location>
</feature>
<reference evidence="5 6" key="1">
    <citation type="submission" date="2022-05" db="EMBL/GenBank/DDBJ databases">
        <authorList>
            <consortium name="Genoscope - CEA"/>
            <person name="William W."/>
        </authorList>
    </citation>
    <scope>NUCLEOTIDE SEQUENCE [LARGE SCALE GENOMIC DNA]</scope>
</reference>
<dbReference type="SMART" id="SM00181">
    <property type="entry name" value="EGF"/>
    <property type="match status" value="2"/>
</dbReference>
<dbReference type="PROSITE" id="PS01186">
    <property type="entry name" value="EGF_2"/>
    <property type="match status" value="1"/>
</dbReference>
<evidence type="ECO:0000259" key="4">
    <source>
        <dbReference type="PROSITE" id="PS50026"/>
    </source>
</evidence>
<feature type="disulfide bond" evidence="2">
    <location>
        <begin position="86"/>
        <end position="103"/>
    </location>
</feature>
<feature type="domain" description="EGF-like" evidence="4">
    <location>
        <begin position="77"/>
        <end position="115"/>
    </location>
</feature>
<keyword evidence="2" id="KW-0245">EGF-like domain</keyword>
<dbReference type="PANTHER" id="PTHR24044">
    <property type="entry name" value="NOTCH LIGAND FAMILY MEMBER"/>
    <property type="match status" value="1"/>
</dbReference>
<evidence type="ECO:0000256" key="2">
    <source>
        <dbReference type="PROSITE-ProRule" id="PRU00076"/>
    </source>
</evidence>
<protein>
    <recommendedName>
        <fullName evidence="4">EGF-like domain-containing protein</fullName>
    </recommendedName>
</protein>
<dbReference type="PROSITE" id="PS00022">
    <property type="entry name" value="EGF_1"/>
    <property type="match status" value="2"/>
</dbReference>
<dbReference type="GO" id="GO:0005112">
    <property type="term" value="F:Notch binding"/>
    <property type="evidence" value="ECO:0007669"/>
    <property type="project" value="TreeGrafter"/>
</dbReference>
<feature type="disulfide bond" evidence="2">
    <location>
        <begin position="357"/>
        <end position="374"/>
    </location>
</feature>
<dbReference type="InterPro" id="IPR003609">
    <property type="entry name" value="Pan_app"/>
</dbReference>
<dbReference type="GO" id="GO:0005509">
    <property type="term" value="F:calcium ion binding"/>
    <property type="evidence" value="ECO:0007669"/>
    <property type="project" value="InterPro"/>
</dbReference>
<evidence type="ECO:0000256" key="3">
    <source>
        <dbReference type="SAM" id="MobiDB-lite"/>
    </source>
</evidence>
<dbReference type="PROSITE" id="PS50026">
    <property type="entry name" value="EGF_3"/>
    <property type="match status" value="2"/>
</dbReference>
<dbReference type="Proteomes" id="UP001159428">
    <property type="component" value="Unassembled WGS sequence"/>
</dbReference>